<dbReference type="InterPro" id="IPR009057">
    <property type="entry name" value="Homeodomain-like_sf"/>
</dbReference>
<dbReference type="AlphaFoldDB" id="A0AAD9VI08"/>
<dbReference type="InterPro" id="IPR038717">
    <property type="entry name" value="Tc1-like_DDE_dom"/>
</dbReference>
<comment type="subcellular location">
    <subcellularLocation>
        <location evidence="1">Nucleus</location>
    </subcellularLocation>
</comment>
<reference evidence="4" key="2">
    <citation type="journal article" date="2023" name="Commun. Biol.">
        <title>Intrasexual cuticular hydrocarbon dimorphism in a wasp sheds light on hydrocarbon biosynthesis genes in Hymenoptera.</title>
        <authorList>
            <person name="Moris V.C."/>
            <person name="Podsiadlowski L."/>
            <person name="Martin S."/>
            <person name="Oeyen J.P."/>
            <person name="Donath A."/>
            <person name="Petersen M."/>
            <person name="Wilbrandt J."/>
            <person name="Misof B."/>
            <person name="Liedtke D."/>
            <person name="Thamm M."/>
            <person name="Scheiner R."/>
            <person name="Schmitt T."/>
            <person name="Niehuis O."/>
        </authorList>
    </citation>
    <scope>NUCLEOTIDE SEQUENCE</scope>
    <source>
        <strain evidence="4">GBR_01_08_01A</strain>
    </source>
</reference>
<evidence type="ECO:0000313" key="4">
    <source>
        <dbReference type="EMBL" id="KAK2575431.1"/>
    </source>
</evidence>
<organism evidence="4 5">
    <name type="scientific">Odynerus spinipes</name>
    <dbReference type="NCBI Taxonomy" id="1348599"/>
    <lineage>
        <taxon>Eukaryota</taxon>
        <taxon>Metazoa</taxon>
        <taxon>Ecdysozoa</taxon>
        <taxon>Arthropoda</taxon>
        <taxon>Hexapoda</taxon>
        <taxon>Insecta</taxon>
        <taxon>Pterygota</taxon>
        <taxon>Neoptera</taxon>
        <taxon>Endopterygota</taxon>
        <taxon>Hymenoptera</taxon>
        <taxon>Apocrita</taxon>
        <taxon>Aculeata</taxon>
        <taxon>Vespoidea</taxon>
        <taxon>Vespidae</taxon>
        <taxon>Eumeninae</taxon>
        <taxon>Odynerus</taxon>
    </lineage>
</organism>
<dbReference type="Pfam" id="PF13551">
    <property type="entry name" value="HTH_29"/>
    <property type="match status" value="1"/>
</dbReference>
<dbReference type="InterPro" id="IPR052338">
    <property type="entry name" value="Transposase_5"/>
</dbReference>
<dbReference type="InterPro" id="IPR036388">
    <property type="entry name" value="WH-like_DNA-bd_sf"/>
</dbReference>
<dbReference type="PANTHER" id="PTHR23022">
    <property type="entry name" value="TRANSPOSABLE ELEMENT-RELATED"/>
    <property type="match status" value="1"/>
</dbReference>
<accession>A0AAD9VI08</accession>
<dbReference type="GO" id="GO:0003677">
    <property type="term" value="F:DNA binding"/>
    <property type="evidence" value="ECO:0007669"/>
    <property type="project" value="InterPro"/>
</dbReference>
<evidence type="ECO:0000259" key="2">
    <source>
        <dbReference type="Pfam" id="PF01498"/>
    </source>
</evidence>
<dbReference type="PANTHER" id="PTHR23022:SF134">
    <property type="entry name" value="TRANSPOSABLE ELEMENT TC1 TRANSPOSASE"/>
    <property type="match status" value="1"/>
</dbReference>
<dbReference type="GO" id="GO:0005634">
    <property type="term" value="C:nucleus"/>
    <property type="evidence" value="ECO:0007669"/>
    <property type="project" value="UniProtKB-SubCell"/>
</dbReference>
<dbReference type="InterPro" id="IPR036397">
    <property type="entry name" value="RNaseH_sf"/>
</dbReference>
<dbReference type="Gene3D" id="3.30.420.10">
    <property type="entry name" value="Ribonuclease H-like superfamily/Ribonuclease H"/>
    <property type="match status" value="1"/>
</dbReference>
<dbReference type="GO" id="GO:0006313">
    <property type="term" value="P:DNA transposition"/>
    <property type="evidence" value="ECO:0007669"/>
    <property type="project" value="InterPro"/>
</dbReference>
<feature type="domain" description="Transposase Tc1-like" evidence="2">
    <location>
        <begin position="68"/>
        <end position="122"/>
    </location>
</feature>
<dbReference type="SUPFAM" id="SSF46689">
    <property type="entry name" value="Homeodomain-like"/>
    <property type="match status" value="1"/>
</dbReference>
<dbReference type="Gene3D" id="1.10.10.10">
    <property type="entry name" value="Winged helix-like DNA-binding domain superfamily/Winged helix DNA-binding domain"/>
    <property type="match status" value="1"/>
</dbReference>
<evidence type="ECO:0000259" key="3">
    <source>
        <dbReference type="Pfam" id="PF13358"/>
    </source>
</evidence>
<dbReference type="InterPro" id="IPR002492">
    <property type="entry name" value="Transposase_Tc1-like"/>
</dbReference>
<gene>
    <name evidence="4" type="ORF">KPH14_000807</name>
</gene>
<protein>
    <recommendedName>
        <fullName evidence="6">Transposase</fullName>
    </recommendedName>
</protein>
<name>A0AAD9VI08_9HYME</name>
<dbReference type="Pfam" id="PF01498">
    <property type="entry name" value="HTH_Tnp_Tc3_2"/>
    <property type="match status" value="1"/>
</dbReference>
<keyword evidence="5" id="KW-1185">Reference proteome</keyword>
<feature type="domain" description="Tc1-like transposase DDE" evidence="3">
    <location>
        <begin position="140"/>
        <end position="247"/>
    </location>
</feature>
<dbReference type="Pfam" id="PF13358">
    <property type="entry name" value="DDE_3"/>
    <property type="match status" value="1"/>
</dbReference>
<dbReference type="Proteomes" id="UP001258017">
    <property type="component" value="Unassembled WGS sequence"/>
</dbReference>
<comment type="caution">
    <text evidence="4">The sequence shown here is derived from an EMBL/GenBank/DDBJ whole genome shotgun (WGS) entry which is preliminary data.</text>
</comment>
<sequence length="290" mass="33120">MVRNTSVEIRKRVIRLSAAEKRSREIASILSIGKSTVNDIIKKYRAGYSVQDRPRSGRPRKPTERINRIIKRKSIADPKKTAVDIATELEAENVANISRYTVSRRLHDIGLFGRVSTKKPLIIGTRHDVKYQTPTVKYGGGNIMVWGAFSAEGIGPLARIEGSMNGVMYRDILKTHLIPYAAEKMPQHWIFQHDNDPKHSSKIVKGWLSANKIKVLDWPSQSPDLNPIEHLWSEIKRQIGKHKKSNKTQLLQILQEEWNKIPHDYIMRLIESMPRRCSAVIAAKGMATKY</sequence>
<evidence type="ECO:0008006" key="6">
    <source>
        <dbReference type="Google" id="ProtNLM"/>
    </source>
</evidence>
<dbReference type="GO" id="GO:0015074">
    <property type="term" value="P:DNA integration"/>
    <property type="evidence" value="ECO:0007669"/>
    <property type="project" value="InterPro"/>
</dbReference>
<evidence type="ECO:0000313" key="5">
    <source>
        <dbReference type="Proteomes" id="UP001258017"/>
    </source>
</evidence>
<evidence type="ECO:0000256" key="1">
    <source>
        <dbReference type="ARBA" id="ARBA00004123"/>
    </source>
</evidence>
<dbReference type="EMBL" id="JAIFRP010004415">
    <property type="protein sequence ID" value="KAK2575431.1"/>
    <property type="molecule type" value="Genomic_DNA"/>
</dbReference>
<reference evidence="4" key="1">
    <citation type="submission" date="2021-08" db="EMBL/GenBank/DDBJ databases">
        <authorList>
            <person name="Misof B."/>
            <person name="Oliver O."/>
            <person name="Podsiadlowski L."/>
            <person name="Donath A."/>
            <person name="Peters R."/>
            <person name="Mayer C."/>
            <person name="Rust J."/>
            <person name="Gunkel S."/>
            <person name="Lesny P."/>
            <person name="Martin S."/>
            <person name="Oeyen J.P."/>
            <person name="Petersen M."/>
            <person name="Panagiotis P."/>
            <person name="Wilbrandt J."/>
            <person name="Tanja T."/>
        </authorList>
    </citation>
    <scope>NUCLEOTIDE SEQUENCE</scope>
    <source>
        <strain evidence="4">GBR_01_08_01A</strain>
        <tissue evidence="4">Thorax + abdomen</tissue>
    </source>
</reference>
<proteinExistence type="predicted"/>